<dbReference type="Proteomes" id="UP000463868">
    <property type="component" value="Chromosome"/>
</dbReference>
<protein>
    <submittedName>
        <fullName evidence="1">Uncharacterized protein</fullName>
    </submittedName>
</protein>
<dbReference type="EMBL" id="CP031976">
    <property type="protein sequence ID" value="QHI13273.1"/>
    <property type="molecule type" value="Genomic_DNA"/>
</dbReference>
<dbReference type="KEGG" id="ahl:AHTJS_08700"/>
<sequence>MKIRLFAVLLSLYTLPVIAMAEPKFESNIDGSSILINASNLGAQSYECVYSYSYNHPKKNEGAYQFSGKLQIEAGAKQVAVVTRHTNQAVIKLNFDYKCTQK</sequence>
<reference evidence="1 2" key="1">
    <citation type="submission" date="2018-08" db="EMBL/GenBank/DDBJ databases">
        <title>Analysis of the genomic diversity of Mexican Acinetobacter haemolyticus clinical isolates.</title>
        <authorList>
            <person name="Castro-Jaimes S."/>
            <person name="Cevallos M.A."/>
        </authorList>
    </citation>
    <scope>NUCLEOTIDE SEQUENCE [LARGE SCALE GENOMIC DNA]</scope>
    <source>
        <strain evidence="1 2">AN43</strain>
    </source>
</reference>
<accession>A0A1L6KMZ5</accession>
<dbReference type="OrthoDB" id="6691623at2"/>
<evidence type="ECO:0000313" key="1">
    <source>
        <dbReference type="EMBL" id="QHI13273.1"/>
    </source>
</evidence>
<dbReference type="RefSeq" id="WP_075315665.1">
    <property type="nucleotide sequence ID" value="NZ_CP018871.1"/>
</dbReference>
<organism evidence="1 2">
    <name type="scientific">Acinetobacter haemolyticus</name>
    <dbReference type="NCBI Taxonomy" id="29430"/>
    <lineage>
        <taxon>Bacteria</taxon>
        <taxon>Pseudomonadati</taxon>
        <taxon>Pseudomonadota</taxon>
        <taxon>Gammaproteobacteria</taxon>
        <taxon>Moraxellales</taxon>
        <taxon>Moraxellaceae</taxon>
        <taxon>Acinetobacter</taxon>
    </lineage>
</organism>
<dbReference type="STRING" id="29430.AHTJS_08700"/>
<gene>
    <name evidence="1" type="ORF">AhaeAN43_07695</name>
</gene>
<dbReference type="AlphaFoldDB" id="A0A1L6KMZ5"/>
<proteinExistence type="predicted"/>
<name>A0A1L6KMZ5_ACIHA</name>
<evidence type="ECO:0000313" key="2">
    <source>
        <dbReference type="Proteomes" id="UP000463868"/>
    </source>
</evidence>